<feature type="domain" description="Predicted membrane protein YciQ-like C-terminal" evidence="3">
    <location>
        <begin position="351"/>
        <end position="627"/>
    </location>
</feature>
<dbReference type="InterPro" id="IPR018702">
    <property type="entry name" value="DUF2207"/>
</dbReference>
<sequence>MGSHRTARAVIAAAVVTAITAAVVLIMGFAWHGARGGRAQVSYNAVDMRAQMLDNGDLRITQTFDYRLESRGTPWRQMFQQYTLSSDRLTTISDISVTDLTTGRTYTQDTVHSPSGYGDAGWDSTCAGHWYIADITQSQSHPDPFDPELDALTATAVGEPAQTKDVEIGWNIPSTRSAKSMRFELAMTWHGVSTAYDDVVALEWEPFSALNSTPAARVTGTFAFPKGISESNSWAWLHTGAASETTRLDDGSLQFTVTDLPGGEYINVVVMAERQPTSAVSREQAGRMKQRILEQERREARIASNARQREARGRLVIWLIPAVLALLLVVGALVGAKRACAQGRRHTEALEYWREPPDMSPAAAAALITDVMPGIQGSRDDRQMTSTLLSLVTKGAVAIYPGSAAGYRGLDLSRADCVSIGQLIASDPRREADAAGMCTLVIMPRVYTDRAGLQLCRSESALLDVLLRASERIGLPVFDFGQMQAALKDWRQGYAWLRGFEDACNAEYQALHATVPGGAGARMLGVAAMIASWLTAFIYTAAVGQVALALVISLPLLFAATFAAAISPRQAFTAQGEAYADQVGGLMRYMEDFSAFGDRGVFDTVLWGRYMVYAAAFGISDKLMEQMERAYPQLADPEWANVHASNDGLVYWSARRRAMRARGGAFSMHGMHAGGSFSSMVSNSFSSVGPRSATRCRSRVQAAPAAAAVARAVAAHSAAADSRAIRAAPAVGAVARGRCPRTFLRGHEKVGAAAPTFLPISPRTPSTFCQGAKKCQKSQSSSSVSSALPITYELPEPEKKSWFSSAFGESAARMAGFTSHASDGNSAG</sequence>
<feature type="domain" description="DUF2207" evidence="2">
    <location>
        <begin position="44"/>
        <end position="271"/>
    </location>
</feature>
<evidence type="ECO:0000259" key="3">
    <source>
        <dbReference type="Pfam" id="PF20990"/>
    </source>
</evidence>
<organism evidence="4 5">
    <name type="scientific">Bifidobacterium pseudolongum subsp. globosum</name>
    <dbReference type="NCBI Taxonomy" id="1690"/>
    <lineage>
        <taxon>Bacteria</taxon>
        <taxon>Bacillati</taxon>
        <taxon>Actinomycetota</taxon>
        <taxon>Actinomycetes</taxon>
        <taxon>Bifidobacteriales</taxon>
        <taxon>Bifidobacteriaceae</taxon>
        <taxon>Bifidobacterium</taxon>
    </lineage>
</organism>
<keyword evidence="1" id="KW-1133">Transmembrane helix</keyword>
<evidence type="ECO:0000259" key="2">
    <source>
        <dbReference type="Pfam" id="PF09972"/>
    </source>
</evidence>
<evidence type="ECO:0008006" key="6">
    <source>
        <dbReference type="Google" id="ProtNLM"/>
    </source>
</evidence>
<keyword evidence="1" id="KW-0812">Transmembrane</keyword>
<evidence type="ECO:0000313" key="5">
    <source>
        <dbReference type="Proteomes" id="UP000293208"/>
    </source>
</evidence>
<dbReference type="Pfam" id="PF09972">
    <property type="entry name" value="DUF2207"/>
    <property type="match status" value="1"/>
</dbReference>
<evidence type="ECO:0000313" key="4">
    <source>
        <dbReference type="EMBL" id="RYQ40469.1"/>
    </source>
</evidence>
<reference evidence="4 5" key="1">
    <citation type="submission" date="2018-12" db="EMBL/GenBank/DDBJ databases">
        <title>Unveiling genomic diversity among members of the Bifidobacterium pseudolongum species, a widely distributed gut commensal of the animal kingdom.</title>
        <authorList>
            <person name="Lugli G.A."/>
            <person name="Duranti S."/>
            <person name="Albert K."/>
            <person name="Mancabelli L."/>
            <person name="Napoli S."/>
            <person name="Viappiani A."/>
            <person name="Anzalone R."/>
            <person name="Longhi G."/>
            <person name="Milani C."/>
            <person name="Turroni F."/>
            <person name="Alessandri G."/>
            <person name="Sela D.A."/>
            <person name="Van Sinderen D."/>
            <person name="Ventura M."/>
        </authorList>
    </citation>
    <scope>NUCLEOTIDE SEQUENCE [LARGE SCALE GENOMIC DNA]</scope>
    <source>
        <strain evidence="4 5">2001B</strain>
    </source>
</reference>
<evidence type="ECO:0000256" key="1">
    <source>
        <dbReference type="SAM" id="Phobius"/>
    </source>
</evidence>
<name>A0A4Q5AY77_9BIFI</name>
<dbReference type="EMBL" id="RYUY01000001">
    <property type="protein sequence ID" value="RYQ40469.1"/>
    <property type="molecule type" value="Genomic_DNA"/>
</dbReference>
<keyword evidence="1" id="KW-0472">Membrane</keyword>
<protein>
    <recommendedName>
        <fullName evidence="6">DUF2207 domain-containing protein</fullName>
    </recommendedName>
</protein>
<proteinExistence type="predicted"/>
<dbReference type="AlphaFoldDB" id="A0A4Q5AY77"/>
<accession>A0A4Q5AY77</accession>
<dbReference type="Pfam" id="PF20990">
    <property type="entry name" value="DUF2207_C"/>
    <property type="match status" value="1"/>
</dbReference>
<feature type="transmembrane region" description="Helical" evidence="1">
    <location>
        <begin position="523"/>
        <end position="541"/>
    </location>
</feature>
<dbReference type="InterPro" id="IPR048389">
    <property type="entry name" value="YciQ-like_C"/>
</dbReference>
<comment type="caution">
    <text evidence="4">The sequence shown here is derived from an EMBL/GenBank/DDBJ whole genome shotgun (WGS) entry which is preliminary data.</text>
</comment>
<gene>
    <name evidence="4" type="ORF">PG2001B_0350</name>
</gene>
<feature type="transmembrane region" description="Helical" evidence="1">
    <location>
        <begin position="315"/>
        <end position="336"/>
    </location>
</feature>
<feature type="transmembrane region" description="Helical" evidence="1">
    <location>
        <begin position="9"/>
        <end position="31"/>
    </location>
</feature>
<dbReference type="Proteomes" id="UP000293208">
    <property type="component" value="Unassembled WGS sequence"/>
</dbReference>